<dbReference type="AlphaFoldDB" id="A0A9Q0KKR5"/>
<reference evidence="5" key="1">
    <citation type="journal article" date="2023" name="Plant J.">
        <title>The genome of the king protea, Protea cynaroides.</title>
        <authorList>
            <person name="Chang J."/>
            <person name="Duong T.A."/>
            <person name="Schoeman C."/>
            <person name="Ma X."/>
            <person name="Roodt D."/>
            <person name="Barker N."/>
            <person name="Li Z."/>
            <person name="Van de Peer Y."/>
            <person name="Mizrachi E."/>
        </authorList>
    </citation>
    <scope>NUCLEOTIDE SEQUENCE</scope>
    <source>
        <tissue evidence="5">Young leaves</tissue>
    </source>
</reference>
<feature type="compositionally biased region" description="Low complexity" evidence="4">
    <location>
        <begin position="147"/>
        <end position="162"/>
    </location>
</feature>
<evidence type="ECO:0000256" key="4">
    <source>
        <dbReference type="SAM" id="MobiDB-lite"/>
    </source>
</evidence>
<gene>
    <name evidence="5" type="ORF">NE237_005511</name>
</gene>
<feature type="region of interest" description="VHIID" evidence="3">
    <location>
        <begin position="472"/>
        <end position="537"/>
    </location>
</feature>
<evidence type="ECO:0000313" key="6">
    <source>
        <dbReference type="Proteomes" id="UP001141806"/>
    </source>
</evidence>
<comment type="caution">
    <text evidence="5">The sequence shown here is derived from an EMBL/GenBank/DDBJ whole genome shotgun (WGS) entry which is preliminary data.</text>
</comment>
<feature type="compositionally biased region" description="Polar residues" evidence="4">
    <location>
        <begin position="365"/>
        <end position="375"/>
    </location>
</feature>
<dbReference type="PROSITE" id="PS50985">
    <property type="entry name" value="GRAS"/>
    <property type="match status" value="1"/>
</dbReference>
<organism evidence="5 6">
    <name type="scientific">Protea cynaroides</name>
    <dbReference type="NCBI Taxonomy" id="273540"/>
    <lineage>
        <taxon>Eukaryota</taxon>
        <taxon>Viridiplantae</taxon>
        <taxon>Streptophyta</taxon>
        <taxon>Embryophyta</taxon>
        <taxon>Tracheophyta</taxon>
        <taxon>Spermatophyta</taxon>
        <taxon>Magnoliopsida</taxon>
        <taxon>Proteales</taxon>
        <taxon>Proteaceae</taxon>
        <taxon>Protea</taxon>
    </lineage>
</organism>
<dbReference type="Proteomes" id="UP001141806">
    <property type="component" value="Unassembled WGS sequence"/>
</dbReference>
<accession>A0A9Q0KKR5</accession>
<feature type="region of interest" description="Leucine repeat I (LRI)" evidence="3">
    <location>
        <begin position="393"/>
        <end position="453"/>
    </location>
</feature>
<dbReference type="Pfam" id="PF03514">
    <property type="entry name" value="GRAS"/>
    <property type="match status" value="1"/>
</dbReference>
<evidence type="ECO:0000256" key="2">
    <source>
        <dbReference type="ARBA" id="ARBA00023163"/>
    </source>
</evidence>
<dbReference type="InterPro" id="IPR005202">
    <property type="entry name" value="TF_GRAS"/>
</dbReference>
<feature type="region of interest" description="SAW" evidence="3">
    <location>
        <begin position="691"/>
        <end position="766"/>
    </location>
</feature>
<feature type="region of interest" description="Disordered" evidence="4">
    <location>
        <begin position="365"/>
        <end position="389"/>
    </location>
</feature>
<keyword evidence="6" id="KW-1185">Reference proteome</keyword>
<name>A0A9Q0KKR5_9MAGN</name>
<dbReference type="PANTHER" id="PTHR31636">
    <property type="entry name" value="OSJNBA0084A10.13 PROTEIN-RELATED"/>
    <property type="match status" value="1"/>
</dbReference>
<dbReference type="OrthoDB" id="47276at2759"/>
<dbReference type="EMBL" id="JAMYWD010000005">
    <property type="protein sequence ID" value="KAJ4972412.1"/>
    <property type="molecule type" value="Genomic_DNA"/>
</dbReference>
<comment type="caution">
    <text evidence="3">Lacks conserved residue(s) required for the propagation of feature annotation.</text>
</comment>
<keyword evidence="1" id="KW-0805">Transcription regulation</keyword>
<evidence type="ECO:0008006" key="7">
    <source>
        <dbReference type="Google" id="ProtNLM"/>
    </source>
</evidence>
<evidence type="ECO:0000256" key="3">
    <source>
        <dbReference type="PROSITE-ProRule" id="PRU01191"/>
    </source>
</evidence>
<feature type="compositionally biased region" description="Basic and acidic residues" evidence="4">
    <location>
        <begin position="289"/>
        <end position="299"/>
    </location>
</feature>
<feature type="short sequence motif" description="VHIID" evidence="3">
    <location>
        <begin position="503"/>
        <end position="507"/>
    </location>
</feature>
<sequence>MIMDPCLAEFSAPVNGFRSDDQSGFYQNLGNGLKFEQPFEDPNFMDLPLLPPNANYGLPPAPPSGVSHEEDCPEDCDFSDVVLKYINKMLMEEDMEEKTCMFHECSALQAAEKPFYEILGQKYPPAPDGPPLYYDLDSESPDDNFPSTLSNSSGYSGSSNTLDSSLISDQGEYKHTWTGALPADFTSRSTSQSSLGSSNSVNGFVDGFLESPMSRIQVPDLFSEIESVNQFRRGVEEASKFLPNGNDLILDLEKRGVLARIEPKEELSRSDSKEVLPRIESKEEPWIPVKVETKDEREYSPTGGSKGRKHLHGEDPDLEVGRSNKQSAVYTEAAERTEMFDMVLLCHPGGKGEFPLSSLREALQNGASKNGQSNGPTGGKTRGKKQGGKKEVVDLRTLLIHCAQAVAADDRRTVNELLKQIRQHSTPCGDGNQRLAHYFADGIEARLAGTGRQLYAGFSSLRTSAADVLKAYHLYLAICPFKKLSNFFSNRTISNLAEKATRLHIVDFGILYGFQWPSLIEILSKRPGGPPKLRITGIELPQPGFRPSARVEETGRRLANYAETFNVPFEYTAIAQKWETIQLEDLKIDRDEVLAVNCLYRFRNMLDETVVVDSPRNAVLNLIRRMNPDVFVQGVLNGAYSAPFFVTRFREALFHYSALFDMLETNVPRELHERMLIERDLFAREAINVISCEGSERLERPETYKQWQVRNLRAGLKQLPLDPNIIKKAREKIKSFYHKDFVIDQDGNWILQGWKGRIIYAISSWRSAYDS</sequence>
<feature type="region of interest" description="Leucine repeat II (LRII)" evidence="3">
    <location>
        <begin position="553"/>
        <end position="585"/>
    </location>
</feature>
<evidence type="ECO:0000256" key="1">
    <source>
        <dbReference type="ARBA" id="ARBA00023015"/>
    </source>
</evidence>
<feature type="region of interest" description="Disordered" evidence="4">
    <location>
        <begin position="127"/>
        <end position="162"/>
    </location>
</feature>
<protein>
    <recommendedName>
        <fullName evidence="7">Scarecrow-like protein 14</fullName>
    </recommendedName>
</protein>
<evidence type="ECO:0000313" key="5">
    <source>
        <dbReference type="EMBL" id="KAJ4972412.1"/>
    </source>
</evidence>
<comment type="similarity">
    <text evidence="3">Belongs to the GRAS family.</text>
</comment>
<proteinExistence type="inferred from homology"/>
<feature type="compositionally biased region" description="Basic and acidic residues" evidence="4">
    <location>
        <begin position="312"/>
        <end position="322"/>
    </location>
</feature>
<keyword evidence="2" id="KW-0804">Transcription</keyword>
<feature type="region of interest" description="Disordered" evidence="4">
    <location>
        <begin position="289"/>
        <end position="325"/>
    </location>
</feature>